<keyword evidence="3" id="KW-1185">Reference proteome</keyword>
<protein>
    <submittedName>
        <fullName evidence="2">Uncharacterized protein</fullName>
    </submittedName>
</protein>
<sequence length="97" mass="9949">MASLLFLAILILLPALFTWGLVRLLVAFGQGGSRRHVLTKAVPAGALMPLLLGTVWVAKADMINNAAAIAVTGTLMLAVVGGVCVCLPVGLAATRNL</sequence>
<dbReference type="EMBL" id="JBBHJY010000002">
    <property type="protein sequence ID" value="MEJ6009654.1"/>
    <property type="molecule type" value="Genomic_DNA"/>
</dbReference>
<evidence type="ECO:0000256" key="1">
    <source>
        <dbReference type="SAM" id="Phobius"/>
    </source>
</evidence>
<organism evidence="2 3">
    <name type="scientific">Novosphingobium aquae</name>
    <dbReference type="NCBI Taxonomy" id="3133435"/>
    <lineage>
        <taxon>Bacteria</taxon>
        <taxon>Pseudomonadati</taxon>
        <taxon>Pseudomonadota</taxon>
        <taxon>Alphaproteobacteria</taxon>
        <taxon>Sphingomonadales</taxon>
        <taxon>Sphingomonadaceae</taxon>
        <taxon>Novosphingobium</taxon>
    </lineage>
</organism>
<feature type="transmembrane region" description="Helical" evidence="1">
    <location>
        <begin position="69"/>
        <end position="93"/>
    </location>
</feature>
<gene>
    <name evidence="2" type="ORF">WG900_06955</name>
</gene>
<dbReference type="Proteomes" id="UP001379235">
    <property type="component" value="Unassembled WGS sequence"/>
</dbReference>
<name>A0ABU8S825_9SPHN</name>
<comment type="caution">
    <text evidence="2">The sequence shown here is derived from an EMBL/GenBank/DDBJ whole genome shotgun (WGS) entry which is preliminary data.</text>
</comment>
<accession>A0ABU8S825</accession>
<reference evidence="2 3" key="1">
    <citation type="submission" date="2024-03" db="EMBL/GenBank/DDBJ databases">
        <authorList>
            <person name="Jo J.-H."/>
        </authorList>
    </citation>
    <scope>NUCLEOTIDE SEQUENCE [LARGE SCALE GENOMIC DNA]</scope>
    <source>
        <strain evidence="2 3">AS3R-12</strain>
    </source>
</reference>
<keyword evidence="1" id="KW-1133">Transmembrane helix</keyword>
<evidence type="ECO:0000313" key="3">
    <source>
        <dbReference type="Proteomes" id="UP001379235"/>
    </source>
</evidence>
<keyword evidence="1" id="KW-0472">Membrane</keyword>
<feature type="transmembrane region" description="Helical" evidence="1">
    <location>
        <begin position="37"/>
        <end position="57"/>
    </location>
</feature>
<dbReference type="RefSeq" id="WP_339965835.1">
    <property type="nucleotide sequence ID" value="NZ_JBBHJY010000002.1"/>
</dbReference>
<evidence type="ECO:0000313" key="2">
    <source>
        <dbReference type="EMBL" id="MEJ6009654.1"/>
    </source>
</evidence>
<keyword evidence="1" id="KW-0812">Transmembrane</keyword>
<proteinExistence type="predicted"/>